<dbReference type="GO" id="GO:0050661">
    <property type="term" value="F:NADP binding"/>
    <property type="evidence" value="ECO:0007669"/>
    <property type="project" value="InterPro"/>
</dbReference>
<keyword evidence="12" id="KW-0256">Endoplasmic reticulum</keyword>
<comment type="catalytic activity">
    <reaction evidence="28">
        <text>NADPH + O2 + H(+) = H2O2 + NADP(+)</text>
        <dbReference type="Rhea" id="RHEA:11260"/>
        <dbReference type="ChEBI" id="CHEBI:15378"/>
        <dbReference type="ChEBI" id="CHEBI:15379"/>
        <dbReference type="ChEBI" id="CHEBI:16240"/>
        <dbReference type="ChEBI" id="CHEBI:57783"/>
        <dbReference type="ChEBI" id="CHEBI:58349"/>
        <dbReference type="EC" id="1.6.3.1"/>
    </reaction>
    <physiologicalReaction direction="left-to-right" evidence="28">
        <dbReference type="Rhea" id="RHEA:11261"/>
    </physiologicalReaction>
</comment>
<evidence type="ECO:0000256" key="11">
    <source>
        <dbReference type="ARBA" id="ARBA00022692"/>
    </source>
</evidence>
<evidence type="ECO:0000256" key="13">
    <source>
        <dbReference type="ARBA" id="ARBA00022827"/>
    </source>
</evidence>
<dbReference type="PANTHER" id="PTHR23023">
    <property type="entry name" value="DIMETHYLANILINE MONOOXYGENASE"/>
    <property type="match status" value="1"/>
</dbReference>
<evidence type="ECO:0000256" key="8">
    <source>
        <dbReference type="ARBA" id="ARBA00022481"/>
    </source>
</evidence>
<evidence type="ECO:0000256" key="22">
    <source>
        <dbReference type="ARBA" id="ARBA00033213"/>
    </source>
</evidence>
<accession>A0A6J4SNS3</accession>
<evidence type="ECO:0000256" key="21">
    <source>
        <dbReference type="ARBA" id="ARBA00029728"/>
    </source>
</evidence>
<comment type="catalytic activity">
    <reaction evidence="33">
        <text>N,N-dimethylaniline + NADPH + O2 + H(+) = N,N-dimethylaniline N-oxide + NADP(+) + H2O</text>
        <dbReference type="Rhea" id="RHEA:24468"/>
        <dbReference type="ChEBI" id="CHEBI:15377"/>
        <dbReference type="ChEBI" id="CHEBI:15378"/>
        <dbReference type="ChEBI" id="CHEBI:15379"/>
        <dbReference type="ChEBI" id="CHEBI:16269"/>
        <dbReference type="ChEBI" id="CHEBI:17735"/>
        <dbReference type="ChEBI" id="CHEBI:57783"/>
        <dbReference type="ChEBI" id="CHEBI:58349"/>
        <dbReference type="EC" id="1.14.13.8"/>
    </reaction>
    <physiologicalReaction direction="left-to-right" evidence="33">
        <dbReference type="Rhea" id="RHEA:24469"/>
    </physiologicalReaction>
</comment>
<organism evidence="35">
    <name type="scientific">uncultured Solirubrobacteraceae bacterium</name>
    <dbReference type="NCBI Taxonomy" id="1162706"/>
    <lineage>
        <taxon>Bacteria</taxon>
        <taxon>Bacillati</taxon>
        <taxon>Actinomycetota</taxon>
        <taxon>Thermoleophilia</taxon>
        <taxon>Solirubrobacterales</taxon>
        <taxon>Solirubrobacteraceae</taxon>
        <taxon>environmental samples</taxon>
    </lineage>
</organism>
<dbReference type="GO" id="GO:0004499">
    <property type="term" value="F:N,N-dimethylaniline monooxygenase activity"/>
    <property type="evidence" value="ECO:0007669"/>
    <property type="project" value="InterPro"/>
</dbReference>
<keyword evidence="15" id="KW-0521">NADP</keyword>
<evidence type="ECO:0000256" key="16">
    <source>
        <dbReference type="ARBA" id="ARBA00022989"/>
    </source>
</evidence>
<gene>
    <name evidence="35" type="ORF">AVDCRST_MAG85-1580</name>
</gene>
<sequence>MASLPKTAVIGAGSSGIAAAKALHARGIPFDCFEKSDRVGGNWVFGNKNGMSAAYRFLHINTSRERMAYSDYPMPKSYPDFPRHDQIAAYFDDYVDHFGFRDRIQFDTGVEKADRLPDGTWEIATDTGTTERYDHLVVANGHHWDKRWPEPAFPGSDEFEGVQMHAHDYVDNDMLAGKDVVVLGMGNSAMDISVESSYVAANTYLAARRGAWIVPKYVGSKPVDREHPILTAGWLPFKVRQQMGKLMLKQTVGDMTDYGLPKPDHEFGEAHPTVSGRILDRISHGTITPRPNIARLHKDEVEFTDGTRVHADVVIYCTGYKLTFPFFDEELVSAPENHIELFWRVWKPEIRNVSFIGLLQPLGAIMPLAEAQGSWVAEYLRGEYALPTEDAMRAWIRKDQEAMRKRYVASKRHTIQVDFDEYLHKLGKERREGARRAAERGYVPSVPALASSDGAVAA</sequence>
<comment type="catalytic activity">
    <reaction evidence="26">
        <text>heptan-2-one + NADPH + O2 + H(+) = pentyl acetate + NADP(+) + H2O</text>
        <dbReference type="Rhea" id="RHEA:54836"/>
        <dbReference type="ChEBI" id="CHEBI:5672"/>
        <dbReference type="ChEBI" id="CHEBI:15377"/>
        <dbReference type="ChEBI" id="CHEBI:15378"/>
        <dbReference type="ChEBI" id="CHEBI:15379"/>
        <dbReference type="ChEBI" id="CHEBI:57783"/>
        <dbReference type="ChEBI" id="CHEBI:58349"/>
        <dbReference type="ChEBI" id="CHEBI:87362"/>
    </reaction>
    <physiologicalReaction direction="left-to-right" evidence="26">
        <dbReference type="Rhea" id="RHEA:54837"/>
    </physiologicalReaction>
</comment>
<comment type="catalytic activity">
    <reaction evidence="32">
        <text>heptan-4-one + NADPH + O2 + H(+) = propyl butanoate + NADP(+) + H2O</text>
        <dbReference type="Rhea" id="RHEA:54852"/>
        <dbReference type="ChEBI" id="CHEBI:15377"/>
        <dbReference type="ChEBI" id="CHEBI:15378"/>
        <dbReference type="ChEBI" id="CHEBI:15379"/>
        <dbReference type="ChEBI" id="CHEBI:57783"/>
        <dbReference type="ChEBI" id="CHEBI:58349"/>
        <dbReference type="ChEBI" id="CHEBI:89484"/>
        <dbReference type="ChEBI" id="CHEBI:89719"/>
    </reaction>
    <physiologicalReaction direction="left-to-right" evidence="32">
        <dbReference type="Rhea" id="RHEA:54853"/>
    </physiologicalReaction>
</comment>
<proteinExistence type="inferred from homology"/>
<evidence type="ECO:0000256" key="18">
    <source>
        <dbReference type="ARBA" id="ARBA00023033"/>
    </source>
</evidence>
<keyword evidence="13" id="KW-0274">FAD</keyword>
<keyword evidence="9" id="KW-0597">Phosphoprotein</keyword>
<evidence type="ECO:0000313" key="35">
    <source>
        <dbReference type="EMBL" id="CAA9497939.1"/>
    </source>
</evidence>
<evidence type="ECO:0000256" key="15">
    <source>
        <dbReference type="ARBA" id="ARBA00022857"/>
    </source>
</evidence>
<evidence type="ECO:0000256" key="14">
    <source>
        <dbReference type="ARBA" id="ARBA00022848"/>
    </source>
</evidence>
<keyword evidence="14" id="KW-0492">Microsome</keyword>
<evidence type="ECO:0000256" key="29">
    <source>
        <dbReference type="ARBA" id="ARBA00047977"/>
    </source>
</evidence>
<dbReference type="AlphaFoldDB" id="A0A6J4SNS3"/>
<evidence type="ECO:0000256" key="20">
    <source>
        <dbReference type="ARBA" id="ARBA00023136"/>
    </source>
</evidence>
<evidence type="ECO:0000256" key="3">
    <source>
        <dbReference type="ARBA" id="ARBA00004524"/>
    </source>
</evidence>
<evidence type="ECO:0000256" key="19">
    <source>
        <dbReference type="ARBA" id="ARBA00023098"/>
    </source>
</evidence>
<evidence type="ECO:0000256" key="10">
    <source>
        <dbReference type="ARBA" id="ARBA00022630"/>
    </source>
</evidence>
<comment type="catalytic activity">
    <reaction evidence="29">
        <text>hexan-3-one + NADPH + O2 + H(+) = ethyl butanoate + NADP(+) + H2O</text>
        <dbReference type="Rhea" id="RHEA:54844"/>
        <dbReference type="ChEBI" id="CHEBI:15377"/>
        <dbReference type="ChEBI" id="CHEBI:15378"/>
        <dbReference type="ChEBI" id="CHEBI:15379"/>
        <dbReference type="ChEBI" id="CHEBI:57783"/>
        <dbReference type="ChEBI" id="CHEBI:58349"/>
        <dbReference type="ChEBI" id="CHEBI:88764"/>
        <dbReference type="ChEBI" id="CHEBI:89891"/>
    </reaction>
    <physiologicalReaction direction="left-to-right" evidence="29">
        <dbReference type="Rhea" id="RHEA:54845"/>
    </physiologicalReaction>
</comment>
<evidence type="ECO:0000256" key="34">
    <source>
        <dbReference type="ARBA" id="ARBA00049475"/>
    </source>
</evidence>
<evidence type="ECO:0000256" key="17">
    <source>
        <dbReference type="ARBA" id="ARBA00023002"/>
    </source>
</evidence>
<keyword evidence="19" id="KW-0443">Lipid metabolism</keyword>
<comment type="catalytic activity">
    <reaction evidence="25">
        <text>hexan-3-one + NADPH + O2 + H(+) = propyl propanoate + NADP(+) + H2O</text>
        <dbReference type="Rhea" id="RHEA:54848"/>
        <dbReference type="ChEBI" id="CHEBI:15377"/>
        <dbReference type="ChEBI" id="CHEBI:15378"/>
        <dbReference type="ChEBI" id="CHEBI:15379"/>
        <dbReference type="ChEBI" id="CHEBI:57783"/>
        <dbReference type="ChEBI" id="CHEBI:58349"/>
        <dbReference type="ChEBI" id="CHEBI:89828"/>
        <dbReference type="ChEBI" id="CHEBI:89891"/>
    </reaction>
    <physiologicalReaction direction="left-to-right" evidence="25">
        <dbReference type="Rhea" id="RHEA:54849"/>
    </physiologicalReaction>
</comment>
<dbReference type="PRINTS" id="PR00370">
    <property type="entry name" value="FMOXYGENASE"/>
</dbReference>
<comment type="similarity">
    <text evidence="5">Belongs to the FAD-binding monooxygenase family.</text>
</comment>
<evidence type="ECO:0000256" key="27">
    <source>
        <dbReference type="ARBA" id="ARBA00047855"/>
    </source>
</evidence>
<dbReference type="GO" id="GO:0050660">
    <property type="term" value="F:flavin adenine dinucleotide binding"/>
    <property type="evidence" value="ECO:0007669"/>
    <property type="project" value="InterPro"/>
</dbReference>
<evidence type="ECO:0000256" key="31">
    <source>
        <dbReference type="ARBA" id="ARBA00048989"/>
    </source>
</evidence>
<dbReference type="PRINTS" id="PR01125">
    <property type="entry name" value="FMOXYGENASE5"/>
</dbReference>
<evidence type="ECO:0000256" key="28">
    <source>
        <dbReference type="ARBA" id="ARBA00047864"/>
    </source>
</evidence>
<keyword evidence="11" id="KW-0812">Transmembrane</keyword>
<protein>
    <recommendedName>
        <fullName evidence="7">Flavin-containing monooxygenase 5</fullName>
        <ecNumber evidence="6">1.6.3.1</ecNumber>
    </recommendedName>
    <alternativeName>
        <fullName evidence="23">Dimethylaniline monooxygenase [N-oxide-forming] 5</fullName>
    </alternativeName>
    <alternativeName>
        <fullName evidence="21">Dimethylaniline oxidase 5</fullName>
    </alternativeName>
    <alternativeName>
        <fullName evidence="22">NADPH oxidase</fullName>
    </alternativeName>
</protein>
<dbReference type="InterPro" id="IPR002257">
    <property type="entry name" value="Flavin_mOase_5"/>
</dbReference>
<dbReference type="GO" id="GO:0006629">
    <property type="term" value="P:lipid metabolic process"/>
    <property type="evidence" value="ECO:0007669"/>
    <property type="project" value="UniProtKB-KW"/>
</dbReference>
<evidence type="ECO:0000256" key="25">
    <source>
        <dbReference type="ARBA" id="ARBA00047426"/>
    </source>
</evidence>
<comment type="catalytic activity">
    <reaction evidence="31">
        <text>(2E)-geranial + NADPH + O2 + H(+) = (1E)-2,6-dimethylhepta-1,5-dien-1-yl formate + NADP(+) + H2O</text>
        <dbReference type="Rhea" id="RHEA:54860"/>
        <dbReference type="ChEBI" id="CHEBI:15377"/>
        <dbReference type="ChEBI" id="CHEBI:15378"/>
        <dbReference type="ChEBI" id="CHEBI:15379"/>
        <dbReference type="ChEBI" id="CHEBI:16980"/>
        <dbReference type="ChEBI" id="CHEBI:57783"/>
        <dbReference type="ChEBI" id="CHEBI:58349"/>
        <dbReference type="ChEBI" id="CHEBI:138375"/>
    </reaction>
    <physiologicalReaction direction="left-to-right" evidence="31">
        <dbReference type="Rhea" id="RHEA:54861"/>
    </physiologicalReaction>
</comment>
<evidence type="ECO:0000256" key="32">
    <source>
        <dbReference type="ARBA" id="ARBA00048990"/>
    </source>
</evidence>
<evidence type="ECO:0000256" key="5">
    <source>
        <dbReference type="ARBA" id="ARBA00010139"/>
    </source>
</evidence>
<dbReference type="Pfam" id="PF00743">
    <property type="entry name" value="FMO-like"/>
    <property type="match status" value="1"/>
</dbReference>
<comment type="catalytic activity">
    <reaction evidence="30">
        <text>octan-3-one + NADPH + O2 + H(+) = ethyl hexanoate + NADP(+) + H2O</text>
        <dbReference type="Rhea" id="RHEA:54856"/>
        <dbReference type="ChEBI" id="CHEBI:15377"/>
        <dbReference type="ChEBI" id="CHEBI:15378"/>
        <dbReference type="ChEBI" id="CHEBI:15379"/>
        <dbReference type="ChEBI" id="CHEBI:57783"/>
        <dbReference type="ChEBI" id="CHEBI:58349"/>
        <dbReference type="ChEBI" id="CHEBI:80946"/>
        <dbReference type="ChEBI" id="CHEBI:86055"/>
    </reaction>
    <physiologicalReaction direction="left-to-right" evidence="30">
        <dbReference type="Rhea" id="RHEA:54857"/>
    </physiologicalReaction>
</comment>
<evidence type="ECO:0000256" key="2">
    <source>
        <dbReference type="ARBA" id="ARBA00004389"/>
    </source>
</evidence>
<comment type="function">
    <text evidence="24">Acts as a Baeyer-Villiger monooxygenase on a broad range of substrates. Catalyzes the insertion of an oxygen atom into a carbon-carbon bond adjacent to a carbonyl, which converts ketones to esters. Active on diverse carbonyl compounds, whereas soft nucleophiles are mostly non- or poorly reactive. In contrast with other forms of FMO it is non- or poorly active on 'classical' substrates such as drugs, pesticides, and dietary components containing soft nucleophilic heteroatoms. Able to oxidize drug molecules bearing a carbonyl group on an aliphatic chain, such as nabumetone and pentoxifylline. Also, in the absence of substrates, shows slow but yet significant NADPH oxidase activity. Acts as a positive modulator of cholesterol biosynthesis as well as glucose homeostasis, promoting metabolic aging via pleiotropic effects.</text>
</comment>
<keyword evidence="17 35" id="KW-0560">Oxidoreductase</keyword>
<dbReference type="InterPro" id="IPR020946">
    <property type="entry name" value="Flavin_mOase-like"/>
</dbReference>
<comment type="similarity">
    <text evidence="4">Belongs to the FMO family.</text>
</comment>
<dbReference type="Gene3D" id="3.50.50.60">
    <property type="entry name" value="FAD/NAD(P)-binding domain"/>
    <property type="match status" value="1"/>
</dbReference>
<keyword evidence="16" id="KW-1133">Transmembrane helix</keyword>
<dbReference type="SUPFAM" id="SSF51905">
    <property type="entry name" value="FAD/NAD(P)-binding domain"/>
    <property type="match status" value="2"/>
</dbReference>
<dbReference type="EC" id="1.6.3.1" evidence="6"/>
<evidence type="ECO:0000256" key="24">
    <source>
        <dbReference type="ARBA" id="ARBA00045722"/>
    </source>
</evidence>
<evidence type="ECO:0000256" key="23">
    <source>
        <dbReference type="ARBA" id="ARBA00033301"/>
    </source>
</evidence>
<dbReference type="InterPro" id="IPR000960">
    <property type="entry name" value="Flavin_mOase"/>
</dbReference>
<dbReference type="GO" id="GO:0016174">
    <property type="term" value="F:NAD(P)H oxidase H2O2-forming activity"/>
    <property type="evidence" value="ECO:0007669"/>
    <property type="project" value="UniProtKB-EC"/>
</dbReference>
<evidence type="ECO:0000256" key="33">
    <source>
        <dbReference type="ARBA" id="ARBA00049443"/>
    </source>
</evidence>
<dbReference type="FunFam" id="3.50.50.60:FF:000159">
    <property type="entry name" value="Dimethylaniline monooxygenase [N-oxide-forming]"/>
    <property type="match status" value="1"/>
</dbReference>
<keyword evidence="20" id="KW-0472">Membrane</keyword>
<comment type="cofactor">
    <cofactor evidence="1">
        <name>FAD</name>
        <dbReference type="ChEBI" id="CHEBI:57692"/>
    </cofactor>
</comment>
<dbReference type="EMBL" id="CADCVT010000175">
    <property type="protein sequence ID" value="CAA9497939.1"/>
    <property type="molecule type" value="Genomic_DNA"/>
</dbReference>
<evidence type="ECO:0000256" key="6">
    <source>
        <dbReference type="ARBA" id="ARBA00012698"/>
    </source>
</evidence>
<evidence type="ECO:0000256" key="12">
    <source>
        <dbReference type="ARBA" id="ARBA00022824"/>
    </source>
</evidence>
<evidence type="ECO:0000256" key="9">
    <source>
        <dbReference type="ARBA" id="ARBA00022553"/>
    </source>
</evidence>
<keyword evidence="8" id="KW-0488">Methylation</keyword>
<evidence type="ECO:0000256" key="1">
    <source>
        <dbReference type="ARBA" id="ARBA00001974"/>
    </source>
</evidence>
<evidence type="ECO:0000256" key="7">
    <source>
        <dbReference type="ARBA" id="ARBA00019213"/>
    </source>
</evidence>
<name>A0A6J4SNS3_9ACTN</name>
<comment type="subcellular location">
    <subcellularLocation>
        <location evidence="2">Endoplasmic reticulum membrane</location>
        <topology evidence="2">Single-pass membrane protein</topology>
    </subcellularLocation>
    <subcellularLocation>
        <location evidence="3">Microsome membrane</location>
    </subcellularLocation>
</comment>
<evidence type="ECO:0000256" key="30">
    <source>
        <dbReference type="ARBA" id="ARBA00048459"/>
    </source>
</evidence>
<dbReference type="InterPro" id="IPR036188">
    <property type="entry name" value="FAD/NAD-bd_sf"/>
</dbReference>
<evidence type="ECO:0000256" key="26">
    <source>
        <dbReference type="ARBA" id="ARBA00047574"/>
    </source>
</evidence>
<reference evidence="35" key="1">
    <citation type="submission" date="2020-02" db="EMBL/GenBank/DDBJ databases">
        <authorList>
            <person name="Meier V. D."/>
        </authorList>
    </citation>
    <scope>NUCLEOTIDE SEQUENCE</scope>
    <source>
        <strain evidence="35">AVDCRST_MAG85</strain>
    </source>
</reference>
<comment type="catalytic activity">
    <reaction evidence="34">
        <text>octan-3-one + NADPH + O2 + H(+) = pentyl propanoate + NADP(+) + H2O</text>
        <dbReference type="Rhea" id="RHEA:54840"/>
        <dbReference type="ChEBI" id="CHEBI:15377"/>
        <dbReference type="ChEBI" id="CHEBI:15378"/>
        <dbReference type="ChEBI" id="CHEBI:15379"/>
        <dbReference type="ChEBI" id="CHEBI:57783"/>
        <dbReference type="ChEBI" id="CHEBI:58349"/>
        <dbReference type="ChEBI" id="CHEBI:80946"/>
        <dbReference type="ChEBI" id="CHEBI:87373"/>
    </reaction>
    <physiologicalReaction direction="left-to-right" evidence="34">
        <dbReference type="Rhea" id="RHEA:54841"/>
    </physiologicalReaction>
</comment>
<keyword evidence="10" id="KW-0285">Flavoprotein</keyword>
<evidence type="ECO:0000256" key="4">
    <source>
        <dbReference type="ARBA" id="ARBA00009183"/>
    </source>
</evidence>
<keyword evidence="18 35" id="KW-0503">Monooxygenase</keyword>
<dbReference type="PIRSF" id="PIRSF000332">
    <property type="entry name" value="FMO"/>
    <property type="match status" value="1"/>
</dbReference>
<dbReference type="InterPro" id="IPR050346">
    <property type="entry name" value="FMO-like"/>
</dbReference>
<comment type="catalytic activity">
    <reaction evidence="27">
        <text>sulcatone + NADPH + O2 + H(+) = 4-methylpent-3-en-1-yl acetate + NADP(+) + H2O</text>
        <dbReference type="Rhea" id="RHEA:54864"/>
        <dbReference type="ChEBI" id="CHEBI:15377"/>
        <dbReference type="ChEBI" id="CHEBI:15378"/>
        <dbReference type="ChEBI" id="CHEBI:15379"/>
        <dbReference type="ChEBI" id="CHEBI:16310"/>
        <dbReference type="ChEBI" id="CHEBI:57783"/>
        <dbReference type="ChEBI" id="CHEBI:58349"/>
        <dbReference type="ChEBI" id="CHEBI:138373"/>
    </reaction>
    <physiologicalReaction direction="left-to-right" evidence="27">
        <dbReference type="Rhea" id="RHEA:54865"/>
    </physiologicalReaction>
</comment>